<feature type="compositionally biased region" description="Polar residues" evidence="1">
    <location>
        <begin position="100"/>
        <end position="111"/>
    </location>
</feature>
<feature type="compositionally biased region" description="Pro residues" evidence="1">
    <location>
        <begin position="82"/>
        <end position="97"/>
    </location>
</feature>
<feature type="compositionally biased region" description="Low complexity" evidence="1">
    <location>
        <begin position="1"/>
        <end position="21"/>
    </location>
</feature>
<comment type="caution">
    <text evidence="2">The sequence shown here is derived from an EMBL/GenBank/DDBJ whole genome shotgun (WGS) entry which is preliminary data.</text>
</comment>
<reference evidence="2" key="1">
    <citation type="submission" date="2023-03" db="EMBL/GenBank/DDBJ databases">
        <title>Massive genome expansion in bonnet fungi (Mycena s.s.) driven by repeated elements and novel gene families across ecological guilds.</title>
        <authorList>
            <consortium name="Lawrence Berkeley National Laboratory"/>
            <person name="Harder C.B."/>
            <person name="Miyauchi S."/>
            <person name="Viragh M."/>
            <person name="Kuo A."/>
            <person name="Thoen E."/>
            <person name="Andreopoulos B."/>
            <person name="Lu D."/>
            <person name="Skrede I."/>
            <person name="Drula E."/>
            <person name="Henrissat B."/>
            <person name="Morin E."/>
            <person name="Kohler A."/>
            <person name="Barry K."/>
            <person name="LaButti K."/>
            <person name="Morin E."/>
            <person name="Salamov A."/>
            <person name="Lipzen A."/>
            <person name="Mereny Z."/>
            <person name="Hegedus B."/>
            <person name="Baldrian P."/>
            <person name="Stursova M."/>
            <person name="Weitz H."/>
            <person name="Taylor A."/>
            <person name="Grigoriev I.V."/>
            <person name="Nagy L.G."/>
            <person name="Martin F."/>
            <person name="Kauserud H."/>
        </authorList>
    </citation>
    <scope>NUCLEOTIDE SEQUENCE</scope>
    <source>
        <strain evidence="2">CBHHK173m</strain>
    </source>
</reference>
<feature type="region of interest" description="Disordered" evidence="1">
    <location>
        <begin position="1"/>
        <end position="27"/>
    </location>
</feature>
<dbReference type="AlphaFoldDB" id="A0AAD6UH80"/>
<proteinExistence type="predicted"/>
<gene>
    <name evidence="2" type="ORF">B0H15DRAFT_990904</name>
</gene>
<name>A0AAD6UH80_9AGAR</name>
<feature type="region of interest" description="Disordered" evidence="1">
    <location>
        <begin position="40"/>
        <end position="111"/>
    </location>
</feature>
<protein>
    <submittedName>
        <fullName evidence="2">Uncharacterized protein</fullName>
    </submittedName>
</protein>
<dbReference type="EMBL" id="JARJCN010000004">
    <property type="protein sequence ID" value="KAJ7101269.1"/>
    <property type="molecule type" value="Genomic_DNA"/>
</dbReference>
<sequence length="266" mass="28730">MFASSTPTSTSTPSTSSAPATGKQRRASADIALSVIFGAPKAPPYQRPRYASAPEPISLTHRTAPYPRRSALKRPSSECTASPPPSSGGHPTPPPMASKPTLSSGNITGTPSSPSLPFVALSQLIHSPLAVHFPPIPPPPPPPMPPTILHALRLRLRLPNPFRPRPRVRVRVCTRRTRGTPTFVAPSPPPLDALELRVCESETDEAAELDSEPEPEAGCEARTVRFLVPPPPAEPKCDDKEEEEEEVAWCDFMVRLPFSCISWVKV</sequence>
<evidence type="ECO:0000256" key="1">
    <source>
        <dbReference type="SAM" id="MobiDB-lite"/>
    </source>
</evidence>
<dbReference type="Proteomes" id="UP001222325">
    <property type="component" value="Unassembled WGS sequence"/>
</dbReference>
<accession>A0AAD6UH80</accession>
<organism evidence="2 3">
    <name type="scientific">Mycena belliarum</name>
    <dbReference type="NCBI Taxonomy" id="1033014"/>
    <lineage>
        <taxon>Eukaryota</taxon>
        <taxon>Fungi</taxon>
        <taxon>Dikarya</taxon>
        <taxon>Basidiomycota</taxon>
        <taxon>Agaricomycotina</taxon>
        <taxon>Agaricomycetes</taxon>
        <taxon>Agaricomycetidae</taxon>
        <taxon>Agaricales</taxon>
        <taxon>Marasmiineae</taxon>
        <taxon>Mycenaceae</taxon>
        <taxon>Mycena</taxon>
    </lineage>
</organism>
<evidence type="ECO:0000313" key="3">
    <source>
        <dbReference type="Proteomes" id="UP001222325"/>
    </source>
</evidence>
<evidence type="ECO:0000313" key="2">
    <source>
        <dbReference type="EMBL" id="KAJ7101269.1"/>
    </source>
</evidence>
<keyword evidence="3" id="KW-1185">Reference proteome</keyword>